<keyword evidence="7" id="KW-0449">Lipoprotein</keyword>
<name>A0ABX2ZY22_9BACI</name>
<protein>
    <recommendedName>
        <fullName evidence="12">Spore germination protein</fullName>
    </recommendedName>
</protein>
<feature type="domain" description="Spore germination GerAC-like C-terminal" evidence="8">
    <location>
        <begin position="184"/>
        <end position="352"/>
    </location>
</feature>
<dbReference type="InterPro" id="IPR057336">
    <property type="entry name" value="GerAC_N"/>
</dbReference>
<evidence type="ECO:0000256" key="7">
    <source>
        <dbReference type="ARBA" id="ARBA00023288"/>
    </source>
</evidence>
<dbReference type="PANTHER" id="PTHR35789:SF1">
    <property type="entry name" value="SPORE GERMINATION PROTEIN B3"/>
    <property type="match status" value="1"/>
</dbReference>
<dbReference type="Proteomes" id="UP000094580">
    <property type="component" value="Unassembled WGS sequence"/>
</dbReference>
<keyword evidence="11" id="KW-1185">Reference proteome</keyword>
<comment type="similarity">
    <text evidence="2">Belongs to the GerABKC lipoprotein family.</text>
</comment>
<evidence type="ECO:0000259" key="8">
    <source>
        <dbReference type="Pfam" id="PF05504"/>
    </source>
</evidence>
<evidence type="ECO:0000313" key="11">
    <source>
        <dbReference type="Proteomes" id="UP000094580"/>
    </source>
</evidence>
<dbReference type="Pfam" id="PF05504">
    <property type="entry name" value="Spore_GerAC"/>
    <property type="match status" value="1"/>
</dbReference>
<evidence type="ECO:0000256" key="3">
    <source>
        <dbReference type="ARBA" id="ARBA00022544"/>
    </source>
</evidence>
<gene>
    <name evidence="10" type="ORF">BED47_02415</name>
</gene>
<dbReference type="Gene3D" id="3.30.300.210">
    <property type="entry name" value="Nutrient germinant receptor protein C, domain 3"/>
    <property type="match status" value="1"/>
</dbReference>
<evidence type="ECO:0000256" key="6">
    <source>
        <dbReference type="ARBA" id="ARBA00023139"/>
    </source>
</evidence>
<evidence type="ECO:0000256" key="4">
    <source>
        <dbReference type="ARBA" id="ARBA00022729"/>
    </source>
</evidence>
<keyword evidence="5" id="KW-0472">Membrane</keyword>
<evidence type="ECO:0000313" key="10">
    <source>
        <dbReference type="EMBL" id="ODG94091.1"/>
    </source>
</evidence>
<sequence>MGLTGCNDKVNIEDITMALLYGIDLDEQGNVTIYMSSPVFSKDAKEKNEEFKVKSLSFKEARDYFDAKATGITAGGKLQAILIGRKIIERNDWFSLLDVFYRDPKMRLNADILVINGSVSDVFEFSPKNKPRLSVFIPQLIKTANFRNVSVRTTLRNFYSLNSEKGITPFAPELTLKDDILEISGTTLLNNQNQYSRSLSLKETLLIKILADRNTGQISMWLKDKQDNKNNNTIPNDKISFYVRDIKRNVKKKYKDGKYQFDINLKLPVSITESPILLNDESQGNLKKEIEHELQKELNHLIKSLQKEKLDPIGLGQFARSFKYHEWKKVEDDWVSAYQQSKINVNVKIILVDKGTTM</sequence>
<dbReference type="InterPro" id="IPR008844">
    <property type="entry name" value="Spore_GerAC-like"/>
</dbReference>
<comment type="caution">
    <text evidence="10">The sequence shown here is derived from an EMBL/GenBank/DDBJ whole genome shotgun (WGS) entry which is preliminary data.</text>
</comment>
<evidence type="ECO:0000256" key="2">
    <source>
        <dbReference type="ARBA" id="ARBA00007886"/>
    </source>
</evidence>
<evidence type="ECO:0008006" key="12">
    <source>
        <dbReference type="Google" id="ProtNLM"/>
    </source>
</evidence>
<organism evidence="10 11">
    <name type="scientific">Gottfriedia luciferensis</name>
    <dbReference type="NCBI Taxonomy" id="178774"/>
    <lineage>
        <taxon>Bacteria</taxon>
        <taxon>Bacillati</taxon>
        <taxon>Bacillota</taxon>
        <taxon>Bacilli</taxon>
        <taxon>Bacillales</taxon>
        <taxon>Bacillaceae</taxon>
        <taxon>Gottfriedia</taxon>
    </lineage>
</organism>
<reference evidence="10 11" key="1">
    <citation type="submission" date="2016-07" db="EMBL/GenBank/DDBJ databases">
        <authorList>
            <person name="Townsley L."/>
            <person name="Shank E.A."/>
        </authorList>
    </citation>
    <scope>NUCLEOTIDE SEQUENCE [LARGE SCALE GENOMIC DNA]</scope>
    <source>
        <strain evidence="10 11">CH01</strain>
    </source>
</reference>
<evidence type="ECO:0000256" key="1">
    <source>
        <dbReference type="ARBA" id="ARBA00004635"/>
    </source>
</evidence>
<evidence type="ECO:0000256" key="5">
    <source>
        <dbReference type="ARBA" id="ARBA00023136"/>
    </source>
</evidence>
<keyword evidence="3" id="KW-0309">Germination</keyword>
<dbReference type="InterPro" id="IPR046953">
    <property type="entry name" value="Spore_GerAC-like_C"/>
</dbReference>
<keyword evidence="6" id="KW-0564">Palmitate</keyword>
<dbReference type="Pfam" id="PF25198">
    <property type="entry name" value="Spore_GerAC_N"/>
    <property type="match status" value="1"/>
</dbReference>
<comment type="subcellular location">
    <subcellularLocation>
        <location evidence="1">Membrane</location>
        <topology evidence="1">Lipid-anchor</topology>
    </subcellularLocation>
</comment>
<dbReference type="InterPro" id="IPR038501">
    <property type="entry name" value="Spore_GerAC_C_sf"/>
</dbReference>
<dbReference type="PANTHER" id="PTHR35789">
    <property type="entry name" value="SPORE GERMINATION PROTEIN B3"/>
    <property type="match status" value="1"/>
</dbReference>
<dbReference type="NCBIfam" id="TIGR02887">
    <property type="entry name" value="spore_ger_x_C"/>
    <property type="match status" value="1"/>
</dbReference>
<proteinExistence type="inferred from homology"/>
<feature type="domain" description="Spore germination protein N-terminal" evidence="9">
    <location>
        <begin position="8"/>
        <end position="175"/>
    </location>
</feature>
<accession>A0ABX2ZY22</accession>
<dbReference type="EMBL" id="MDKC01000001">
    <property type="protein sequence ID" value="ODG94091.1"/>
    <property type="molecule type" value="Genomic_DNA"/>
</dbReference>
<keyword evidence="4" id="KW-0732">Signal</keyword>
<evidence type="ECO:0000259" key="9">
    <source>
        <dbReference type="Pfam" id="PF25198"/>
    </source>
</evidence>